<accession>A0A2L0HCV1</accession>
<proteinExistence type="predicted"/>
<dbReference type="InterPro" id="IPR006680">
    <property type="entry name" value="Amidohydro-rel"/>
</dbReference>
<feature type="region of interest" description="Disordered" evidence="1">
    <location>
        <begin position="436"/>
        <end position="455"/>
    </location>
</feature>
<dbReference type="Proteomes" id="UP000239340">
    <property type="component" value="Plasmid pSfreNXT3c"/>
</dbReference>
<reference evidence="3 4" key="1">
    <citation type="submission" date="2017-10" db="EMBL/GenBank/DDBJ databases">
        <title>Analysis of the genome sequences of Rhizobium populations associated to common bean (phaseolus vulgaris).</title>
        <authorList>
            <person name="Bustos P."/>
            <person name="Santamaria R.I."/>
            <person name="Miranda-Sanchez F."/>
            <person name="Perez-Carrascal O."/>
            <person name="Juarez S."/>
            <person name="Lozano L."/>
            <person name="Martinez-Flores I."/>
            <person name="Vinuesa P."/>
            <person name="Martinez-Romero E."/>
            <person name="Cevallos M.A."/>
            <person name="Romero D."/>
            <person name="Davila G."/>
            <person name="Gonzalez V."/>
        </authorList>
    </citation>
    <scope>NUCLEOTIDE SEQUENCE [LARGE SCALE GENOMIC DNA]</scope>
    <source>
        <strain evidence="3 4">NXT3</strain>
        <plasmid evidence="4">Plasmid psfrenxt3c</plasmid>
    </source>
</reference>
<keyword evidence="3" id="KW-0378">Hydrolase</keyword>
<dbReference type="EMBL" id="CP024310">
    <property type="protein sequence ID" value="AUX79321.1"/>
    <property type="molecule type" value="Genomic_DNA"/>
</dbReference>
<dbReference type="AlphaFoldDB" id="A0A2L0HCV1"/>
<evidence type="ECO:0000313" key="3">
    <source>
        <dbReference type="EMBL" id="AUX79321.1"/>
    </source>
</evidence>
<keyword evidence="3" id="KW-0614">Plasmid</keyword>
<name>A0A2L0HCV1_RHIFR</name>
<dbReference type="PANTHER" id="PTHR43383">
    <property type="entry name" value="NODULIN 6"/>
    <property type="match status" value="1"/>
</dbReference>
<dbReference type="PANTHER" id="PTHR43383:SF2">
    <property type="entry name" value="AMIDOHYDROLASE 2 FAMILY PROTEIN"/>
    <property type="match status" value="1"/>
</dbReference>
<protein>
    <submittedName>
        <fullName evidence="3">Amidohydrolase 2 family protein</fullName>
    </submittedName>
</protein>
<dbReference type="InterPro" id="IPR032466">
    <property type="entry name" value="Metal_Hydrolase"/>
</dbReference>
<dbReference type="Pfam" id="PF04909">
    <property type="entry name" value="Amidohydro_2"/>
    <property type="match status" value="1"/>
</dbReference>
<dbReference type="GO" id="GO:0016787">
    <property type="term" value="F:hydrolase activity"/>
    <property type="evidence" value="ECO:0007669"/>
    <property type="project" value="UniProtKB-KW"/>
</dbReference>
<dbReference type="SUPFAM" id="SSF51556">
    <property type="entry name" value="Metallo-dependent hydrolases"/>
    <property type="match status" value="1"/>
</dbReference>
<evidence type="ECO:0000256" key="1">
    <source>
        <dbReference type="SAM" id="MobiDB-lite"/>
    </source>
</evidence>
<dbReference type="Gene3D" id="3.20.20.140">
    <property type="entry name" value="Metal-dependent hydrolases"/>
    <property type="match status" value="1"/>
</dbReference>
<feature type="domain" description="Amidohydrolase-related" evidence="2">
    <location>
        <begin position="238"/>
        <end position="376"/>
    </location>
</feature>
<gene>
    <name evidence="3" type="ORF">NXT3_PC00144</name>
</gene>
<dbReference type="RefSeq" id="WP_104840774.1">
    <property type="nucleotide sequence ID" value="NZ_CP024310.1"/>
</dbReference>
<geneLocation type="plasmid" evidence="4">
    <name>psfrenxt3c</name>
</geneLocation>
<organism evidence="3 4">
    <name type="scientific">Rhizobium fredii</name>
    <name type="common">Sinorhizobium fredii</name>
    <dbReference type="NCBI Taxonomy" id="380"/>
    <lineage>
        <taxon>Bacteria</taxon>
        <taxon>Pseudomonadati</taxon>
        <taxon>Pseudomonadota</taxon>
        <taxon>Alphaproteobacteria</taxon>
        <taxon>Hyphomicrobiales</taxon>
        <taxon>Rhizobiaceae</taxon>
        <taxon>Sinorhizobium/Ensifer group</taxon>
        <taxon>Sinorhizobium</taxon>
    </lineage>
</organism>
<evidence type="ECO:0000259" key="2">
    <source>
        <dbReference type="Pfam" id="PF04909"/>
    </source>
</evidence>
<evidence type="ECO:0000313" key="4">
    <source>
        <dbReference type="Proteomes" id="UP000239340"/>
    </source>
</evidence>
<sequence length="455" mass="51382">MHTELEQFIASSTLCDTHEHTECERFYRDSRHDVLTHLFDNYVVFDLHSAGASQQSLDALINPGDPDVARRFRDIQPYWDKIHFTGYAEGVKLAAKRLFGIDALTPEALAAAQESCGFKGNDNERLTLLKDIANLDHVQIDTNTRPFPPEMLGQDFFLYDLNMFDFCAGRPDFDLLERQLGKDVTSLKDLGAAIEVLFDISARYAVAVKSQHAYVRTLKWTPRSASDAAISFDAVRRLGTAAAEADRLCLGDWCMSRVAQMCARHDLPFKMHTGYFTKNNFMPTDNLRAGNMDLFLKMHPDTRFVLMHIAYPHSDELIALAKHYTNVSIDMCWAWSINPLHASDFVRRYLHAAPKNKLFVFGGDTLLPTSSVGYAMQFRKWFGKTLGREVDDGSLSEAEAIRLAEFFMMANPYDYYDLTGKKEVLRTGDAESVTKLGHQGAFSAPPKSIRDSGRA</sequence>